<sequence>MPHKFGLEEHEANVRKILNPPRASGGRLSDSIANVIKNRASGRVNGTRNTFTRRT</sequence>
<dbReference type="AlphaFoldDB" id="A0A0F9SPF1"/>
<organism evidence="1">
    <name type="scientific">marine sediment metagenome</name>
    <dbReference type="NCBI Taxonomy" id="412755"/>
    <lineage>
        <taxon>unclassified sequences</taxon>
        <taxon>metagenomes</taxon>
        <taxon>ecological metagenomes</taxon>
    </lineage>
</organism>
<evidence type="ECO:0000313" key="1">
    <source>
        <dbReference type="EMBL" id="KKN31123.1"/>
    </source>
</evidence>
<name>A0A0F9SPF1_9ZZZZ</name>
<gene>
    <name evidence="1" type="ORF">LCGC14_0826970</name>
</gene>
<reference evidence="1" key="1">
    <citation type="journal article" date="2015" name="Nature">
        <title>Complex archaea that bridge the gap between prokaryotes and eukaryotes.</title>
        <authorList>
            <person name="Spang A."/>
            <person name="Saw J.H."/>
            <person name="Jorgensen S.L."/>
            <person name="Zaremba-Niedzwiedzka K."/>
            <person name="Martijn J."/>
            <person name="Lind A.E."/>
            <person name="van Eijk R."/>
            <person name="Schleper C."/>
            <person name="Guy L."/>
            <person name="Ettema T.J."/>
        </authorList>
    </citation>
    <scope>NUCLEOTIDE SEQUENCE</scope>
</reference>
<protein>
    <submittedName>
        <fullName evidence="1">Uncharacterized protein</fullName>
    </submittedName>
</protein>
<accession>A0A0F9SPF1</accession>
<proteinExistence type="predicted"/>
<dbReference type="EMBL" id="LAZR01002354">
    <property type="protein sequence ID" value="KKN31123.1"/>
    <property type="molecule type" value="Genomic_DNA"/>
</dbReference>
<comment type="caution">
    <text evidence="1">The sequence shown here is derived from an EMBL/GenBank/DDBJ whole genome shotgun (WGS) entry which is preliminary data.</text>
</comment>